<evidence type="ECO:0000256" key="3">
    <source>
        <dbReference type="ARBA" id="ARBA00022483"/>
    </source>
</evidence>
<protein>
    <recommendedName>
        <fullName evidence="10">Complexin 4b</fullName>
    </recommendedName>
</protein>
<keyword evidence="9" id="KW-1185">Reference proteome</keyword>
<comment type="similarity">
    <text evidence="1">Belongs to the complexin/synaphin family.</text>
</comment>
<evidence type="ECO:0008006" key="10">
    <source>
        <dbReference type="Google" id="ProtNLM"/>
    </source>
</evidence>
<dbReference type="GO" id="GO:0031201">
    <property type="term" value="C:SNARE complex"/>
    <property type="evidence" value="ECO:0007669"/>
    <property type="project" value="TreeGrafter"/>
</dbReference>
<accession>A0AAR2M485</accession>
<evidence type="ECO:0000313" key="8">
    <source>
        <dbReference type="Ensembl" id="ENSPNAP00000081907.1"/>
    </source>
</evidence>
<evidence type="ECO:0000256" key="2">
    <source>
        <dbReference type="ARBA" id="ARBA00022448"/>
    </source>
</evidence>
<dbReference type="GO" id="GO:0016079">
    <property type="term" value="P:synaptic vesicle exocytosis"/>
    <property type="evidence" value="ECO:0007669"/>
    <property type="project" value="TreeGrafter"/>
</dbReference>
<reference evidence="8" key="3">
    <citation type="submission" date="2025-09" db="UniProtKB">
        <authorList>
            <consortium name="Ensembl"/>
        </authorList>
    </citation>
    <scope>IDENTIFICATION</scope>
</reference>
<reference evidence="8 9" key="1">
    <citation type="submission" date="2020-10" db="EMBL/GenBank/DDBJ databases">
        <title>Pygocentrus nattereri (red-bellied piranha) genome, fPygNat1, primary haplotype.</title>
        <authorList>
            <person name="Myers G."/>
            <person name="Meyer A."/>
            <person name="Karagic N."/>
            <person name="Pippel M."/>
            <person name="Winkler S."/>
            <person name="Tracey A."/>
            <person name="Wood J."/>
            <person name="Formenti G."/>
            <person name="Howe K."/>
            <person name="Fedrigo O."/>
            <person name="Jarvis E.D."/>
        </authorList>
    </citation>
    <scope>NUCLEOTIDE SEQUENCE [LARGE SCALE GENOMIC DNA]</scope>
</reference>
<keyword evidence="3" id="KW-0268">Exocytosis</keyword>
<dbReference type="CDD" id="cd22809">
    <property type="entry name" value="Complexin_NTD_CPLX_III_IV"/>
    <property type="match status" value="1"/>
</dbReference>
<name>A0AAR2M485_PYGNA</name>
<dbReference type="PANTHER" id="PTHR16705:SF7">
    <property type="entry name" value="COMPLEXIN-4"/>
    <property type="match status" value="1"/>
</dbReference>
<reference evidence="8" key="2">
    <citation type="submission" date="2025-08" db="UniProtKB">
        <authorList>
            <consortium name="Ensembl"/>
        </authorList>
    </citation>
    <scope>IDENTIFICATION</scope>
</reference>
<dbReference type="AlphaFoldDB" id="A0AAR2M485"/>
<feature type="chain" id="PRO_5043871176" description="Complexin 4b" evidence="7">
    <location>
        <begin position="27"/>
        <end position="157"/>
    </location>
</feature>
<feature type="signal peptide" evidence="7">
    <location>
        <begin position="1"/>
        <end position="26"/>
    </location>
</feature>
<dbReference type="GeneTree" id="ENSGT00950000182938"/>
<evidence type="ECO:0000256" key="5">
    <source>
        <dbReference type="ARBA" id="ARBA00023018"/>
    </source>
</evidence>
<dbReference type="GO" id="GO:0043195">
    <property type="term" value="C:terminal bouton"/>
    <property type="evidence" value="ECO:0007669"/>
    <property type="project" value="TreeGrafter"/>
</dbReference>
<dbReference type="GO" id="GO:0019905">
    <property type="term" value="F:syntaxin binding"/>
    <property type="evidence" value="ECO:0007669"/>
    <property type="project" value="InterPro"/>
</dbReference>
<dbReference type="PANTHER" id="PTHR16705">
    <property type="entry name" value="COMPLEXIN"/>
    <property type="match status" value="1"/>
</dbReference>
<dbReference type="Proteomes" id="UP001501920">
    <property type="component" value="Chromosome 20"/>
</dbReference>
<dbReference type="InterPro" id="IPR008849">
    <property type="entry name" value="Synaphin"/>
</dbReference>
<organism evidence="8 9">
    <name type="scientific">Pygocentrus nattereri</name>
    <name type="common">Red-bellied piranha</name>
    <dbReference type="NCBI Taxonomy" id="42514"/>
    <lineage>
        <taxon>Eukaryota</taxon>
        <taxon>Metazoa</taxon>
        <taxon>Chordata</taxon>
        <taxon>Craniata</taxon>
        <taxon>Vertebrata</taxon>
        <taxon>Euteleostomi</taxon>
        <taxon>Actinopterygii</taxon>
        <taxon>Neopterygii</taxon>
        <taxon>Teleostei</taxon>
        <taxon>Ostariophysi</taxon>
        <taxon>Characiformes</taxon>
        <taxon>Characoidei</taxon>
        <taxon>Pygocentrus</taxon>
    </lineage>
</organism>
<dbReference type="GO" id="GO:0046928">
    <property type="term" value="P:regulation of neurotransmitter secretion"/>
    <property type="evidence" value="ECO:0007669"/>
    <property type="project" value="TreeGrafter"/>
</dbReference>
<dbReference type="Ensembl" id="ENSPNAT00000075840.1">
    <property type="protein sequence ID" value="ENSPNAP00000081907.1"/>
    <property type="gene ID" value="ENSPNAG00000036751.1"/>
</dbReference>
<evidence type="ECO:0000256" key="4">
    <source>
        <dbReference type="ARBA" id="ARBA00022775"/>
    </source>
</evidence>
<evidence type="ECO:0000256" key="7">
    <source>
        <dbReference type="SAM" id="SignalP"/>
    </source>
</evidence>
<keyword evidence="4" id="KW-0532">Neurotransmitter transport</keyword>
<evidence type="ECO:0000256" key="1">
    <source>
        <dbReference type="ARBA" id="ARBA00005396"/>
    </source>
</evidence>
<proteinExistence type="inferred from homology"/>
<evidence type="ECO:0000256" key="6">
    <source>
        <dbReference type="ARBA" id="ARBA00034103"/>
    </source>
</evidence>
<keyword evidence="5" id="KW-0770">Synapse</keyword>
<comment type="subcellular location">
    <subcellularLocation>
        <location evidence="6">Synapse</location>
    </subcellularLocation>
</comment>
<keyword evidence="2" id="KW-0813">Transport</keyword>
<keyword evidence="7" id="KW-0732">Signal</keyword>
<dbReference type="Pfam" id="PF05835">
    <property type="entry name" value="Synaphin"/>
    <property type="match status" value="1"/>
</dbReference>
<evidence type="ECO:0000313" key="9">
    <source>
        <dbReference type="Proteomes" id="UP001501920"/>
    </source>
</evidence>
<sequence length="157" mass="18143">MSCLDNVSSSLVWTKAVLLLYSVVEARPTSKMSHDGMSREEYEEYQKQLVEEKMERDAEFATKKAERACLRSCLREKYRLPKSEQDEIMIQQAGDDIDVPEELIKMVDENAPQEEENQSILGQMQNIQNMDMEQIKEKAQATLVEIKSKAEEKCTVM</sequence>